<evidence type="ECO:0000313" key="1">
    <source>
        <dbReference type="EMBL" id="PWN06801.1"/>
    </source>
</evidence>
<dbReference type="SUPFAM" id="SSF53067">
    <property type="entry name" value="Actin-like ATPase domain"/>
    <property type="match status" value="2"/>
</dbReference>
<name>A0A316TT50_9BACT</name>
<sequence length="279" mass="30731">MNILIADSGATKTDWLFYDGLEFIQVRTQGLHPATISEPDDSIDIHAKVGHLNPDKVMFYGTGLGNPVSDEIIRRFLGNVFSDCSIEIYSDLEGSGRAFYGDGSGVVCVLGTGSVCAKIESGQIIKKSASLGFAIGDEGSAADLGRRLLKMYYRKSVPENVVRFIGERLDDPDYGEMMNRIYTLSKPNRELAAVAGTVLVKPFPVELETMLRNAFSDFITNQLSTLNLSGDEEIRFTGKVADTHSSLLKQVMNKNGFSRVDVTHPVIAAWRDRLRSHED</sequence>
<evidence type="ECO:0000313" key="2">
    <source>
        <dbReference type="Proteomes" id="UP000245533"/>
    </source>
</evidence>
<keyword evidence="2" id="KW-1185">Reference proteome</keyword>
<organism evidence="1 2">
    <name type="scientific">Rhodohalobacter mucosus</name>
    <dbReference type="NCBI Taxonomy" id="2079485"/>
    <lineage>
        <taxon>Bacteria</taxon>
        <taxon>Pseudomonadati</taxon>
        <taxon>Balneolota</taxon>
        <taxon>Balneolia</taxon>
        <taxon>Balneolales</taxon>
        <taxon>Balneolaceae</taxon>
        <taxon>Rhodohalobacter</taxon>
    </lineage>
</organism>
<dbReference type="RefSeq" id="WP_109646083.1">
    <property type="nucleotide sequence ID" value="NZ_QGGB01000005.1"/>
</dbReference>
<dbReference type="Gene3D" id="3.30.420.40">
    <property type="match status" value="2"/>
</dbReference>
<dbReference type="AlphaFoldDB" id="A0A316TT50"/>
<gene>
    <name evidence="1" type="ORF">DDZ15_05875</name>
</gene>
<proteinExistence type="predicted"/>
<dbReference type="OrthoDB" id="871343at2"/>
<reference evidence="1 2" key="1">
    <citation type="submission" date="2018-05" db="EMBL/GenBank/DDBJ databases">
        <title>Rhodohalobacter halophilus gen. nov., sp. nov., a moderately halophilic member of the family Balneolaceae.</title>
        <authorList>
            <person name="Liu Z.-W."/>
        </authorList>
    </citation>
    <scope>NUCLEOTIDE SEQUENCE [LARGE SCALE GENOMIC DNA]</scope>
    <source>
        <strain evidence="1 2">8A47</strain>
    </source>
</reference>
<evidence type="ECO:0008006" key="3">
    <source>
        <dbReference type="Google" id="ProtNLM"/>
    </source>
</evidence>
<accession>A0A316TT50</accession>
<comment type="caution">
    <text evidence="1">The sequence shown here is derived from an EMBL/GenBank/DDBJ whole genome shotgun (WGS) entry which is preliminary data.</text>
</comment>
<dbReference type="Proteomes" id="UP000245533">
    <property type="component" value="Unassembled WGS sequence"/>
</dbReference>
<dbReference type="Gene3D" id="1.10.720.160">
    <property type="match status" value="1"/>
</dbReference>
<protein>
    <recommendedName>
        <fullName evidence="3">N-acetylglucosamine kinase-like BadF-type ATPase</fullName>
    </recommendedName>
</protein>
<dbReference type="EMBL" id="QGGB01000005">
    <property type="protein sequence ID" value="PWN06801.1"/>
    <property type="molecule type" value="Genomic_DNA"/>
</dbReference>
<dbReference type="InterPro" id="IPR043129">
    <property type="entry name" value="ATPase_NBD"/>
</dbReference>